<keyword evidence="3" id="KW-1185">Reference proteome</keyword>
<feature type="region of interest" description="Disordered" evidence="1">
    <location>
        <begin position="144"/>
        <end position="178"/>
    </location>
</feature>
<protein>
    <submittedName>
        <fullName evidence="2">Uncharacterized protein</fullName>
    </submittedName>
</protein>
<comment type="caution">
    <text evidence="2">The sequence shown here is derived from an EMBL/GenBank/DDBJ whole genome shotgun (WGS) entry which is preliminary data.</text>
</comment>
<evidence type="ECO:0000313" key="2">
    <source>
        <dbReference type="EMBL" id="GAA3618520.1"/>
    </source>
</evidence>
<accession>A0ABP6ZVK7</accession>
<dbReference type="EMBL" id="BAAAZO010000006">
    <property type="protein sequence ID" value="GAA3618520.1"/>
    <property type="molecule type" value="Genomic_DNA"/>
</dbReference>
<reference evidence="3" key="1">
    <citation type="journal article" date="2019" name="Int. J. Syst. Evol. Microbiol.">
        <title>The Global Catalogue of Microorganisms (GCM) 10K type strain sequencing project: providing services to taxonomists for standard genome sequencing and annotation.</title>
        <authorList>
            <consortium name="The Broad Institute Genomics Platform"/>
            <consortium name="The Broad Institute Genome Sequencing Center for Infectious Disease"/>
            <person name="Wu L."/>
            <person name="Ma J."/>
        </authorList>
    </citation>
    <scope>NUCLEOTIDE SEQUENCE [LARGE SCALE GENOMIC DNA]</scope>
    <source>
        <strain evidence="3">JCM 16902</strain>
    </source>
</reference>
<gene>
    <name evidence="2" type="ORF">GCM10022223_39130</name>
</gene>
<evidence type="ECO:0000313" key="3">
    <source>
        <dbReference type="Proteomes" id="UP001501074"/>
    </source>
</evidence>
<evidence type="ECO:0000256" key="1">
    <source>
        <dbReference type="SAM" id="MobiDB-lite"/>
    </source>
</evidence>
<sequence>MGGAVEVDPKSLTTFAKAVKALAAEHTEAAGVHPEDLSAYTGAMFNEAPNFREARTFADYHAQLAGSVQSMLADAVVGLESLGNGAEYCAATYVNSDQGNAATQRNIDDALGPIQENNYVAPGNSPEEILIRKEDIYNRQHLMPATKDSGYGDDGFELETNSGRTIEVVPEPGTPAGN</sequence>
<dbReference type="RefSeq" id="WP_231480819.1">
    <property type="nucleotide sequence ID" value="NZ_BAAAZO010000006.1"/>
</dbReference>
<name>A0ABP6ZVK7_9ACTN</name>
<dbReference type="Proteomes" id="UP001501074">
    <property type="component" value="Unassembled WGS sequence"/>
</dbReference>
<organism evidence="2 3">
    <name type="scientific">Kineosporia mesophila</name>
    <dbReference type="NCBI Taxonomy" id="566012"/>
    <lineage>
        <taxon>Bacteria</taxon>
        <taxon>Bacillati</taxon>
        <taxon>Actinomycetota</taxon>
        <taxon>Actinomycetes</taxon>
        <taxon>Kineosporiales</taxon>
        <taxon>Kineosporiaceae</taxon>
        <taxon>Kineosporia</taxon>
    </lineage>
</organism>
<proteinExistence type="predicted"/>